<keyword evidence="2 5" id="KW-0125">Carotenoid biosynthesis</keyword>
<dbReference type="PANTHER" id="PTHR43734:SF1">
    <property type="entry name" value="PHYTOENE DESATURASE"/>
    <property type="match status" value="1"/>
</dbReference>
<gene>
    <name evidence="8" type="primary">crtN_2</name>
    <name evidence="7" type="ORF">C7K38_02265</name>
    <name evidence="8" type="ORF">GCM10025885_22130</name>
</gene>
<reference evidence="7 9" key="1">
    <citation type="journal article" date="2012" name="Int. J. Syst. Evol. Microbiol.">
        <title>Characterization of Tetragenococcus strains from sugar thick juice reveals a novel species, Tetragenococcus osmophilus sp. nov., and divides Tetragenococcus halophilus into two subspecies, T. halophilus subsp. halophilus subsp. nov. and T. halophilus subsp. flandriensis subsp. nov.</title>
        <authorList>
            <person name="Juste A."/>
            <person name="Van Trappen S."/>
            <person name="Verreth C."/>
            <person name="Cleenwerck I."/>
            <person name="De Vos P."/>
            <person name="Lievens B."/>
            <person name="Willems K.A."/>
        </authorList>
    </citation>
    <scope>NUCLEOTIDE SEQUENCE [LARGE SCALE GENOMIC DNA]</scope>
    <source>
        <strain evidence="7 9">JCM 31126</strain>
    </source>
</reference>
<dbReference type="InterPro" id="IPR036188">
    <property type="entry name" value="FAD/NAD-bd_sf"/>
</dbReference>
<evidence type="ECO:0000256" key="5">
    <source>
        <dbReference type="RuleBase" id="RU362075"/>
    </source>
</evidence>
<dbReference type="InterPro" id="IPR002937">
    <property type="entry name" value="Amino_oxidase"/>
</dbReference>
<dbReference type="Gene3D" id="3.50.50.60">
    <property type="entry name" value="FAD/NAD(P)-binding domain"/>
    <property type="match status" value="2"/>
</dbReference>
<dbReference type="InterPro" id="IPR014105">
    <property type="entry name" value="Carotenoid/retinoid_OxRdtase"/>
</dbReference>
<sequence>MKKIVIVGAGVAGLSAAVRLQKLGYDVHLYEKEANPGGKMNQIKQDGFTFDVGPTIVMMPEIYQEIFEFCERNPDDYIPMKKVDPLLELVFRGESPLLFSSDLPQLTKTLETISEEDAQGYFHFLADIYKRYLIAKKHFITQSFRNFWDFYNPKSLYAGLRLKTFSDAYSSISKFVKDDRLRKSLAFQTLYIGVSPYQGPSLYTMIPMIELFYGVHFIKGGMYTLATALDQLFDELGGKHHYATPVEEIVIENKSTTGIQANGEFIAADAVVCGADFPYAMENLIPDESKRGKYSNKKIANMDYSCSCFLLYLGLDKKYPESTLHSIYFADDFRKNTDDLFENGVLPSDPSFYLYRPSLMDETLAPEGKEGLYVLVPVPELSKYDDWTNASTQSFRDQIIRLIKERSIFTDIEEHIIMEVCYTPKEFEQKFNAYYGATFGLKPTLAQSNYYRPHNKFDYAERLYFCGSSAHPGAGVPIVMQSAKLAVEELTKDDSTV</sequence>
<protein>
    <submittedName>
        <fullName evidence="8">Dehydrosqualene desaturase</fullName>
    </submittedName>
</protein>
<dbReference type="AlphaFoldDB" id="A0AA38CZD7"/>
<proteinExistence type="inferred from homology"/>
<evidence type="ECO:0000256" key="1">
    <source>
        <dbReference type="ARBA" id="ARBA00004829"/>
    </source>
</evidence>
<reference evidence="8 10" key="2">
    <citation type="journal article" date="2014" name="Int. J. Syst. Evol. Microbiol.">
        <title>Complete genome sequence of Corynebacterium casei LMG S-19264T (=DSM 44701T), isolated from a smear-ripened cheese.</title>
        <authorList>
            <consortium name="US DOE Joint Genome Institute (JGI-PGF)"/>
            <person name="Walter F."/>
            <person name="Albersmeier A."/>
            <person name="Kalinowski J."/>
            <person name="Ruckert C."/>
        </authorList>
    </citation>
    <scope>NUCLEOTIDE SEQUENCE [LARGE SCALE GENOMIC DNA]</scope>
    <source>
        <strain evidence="8 10">NBRC 114545</strain>
    </source>
</reference>
<keyword evidence="3 5" id="KW-0560">Oxidoreductase</keyword>
<evidence type="ECO:0000256" key="2">
    <source>
        <dbReference type="ARBA" id="ARBA00022746"/>
    </source>
</evidence>
<evidence type="ECO:0000313" key="7">
    <source>
        <dbReference type="EMBL" id="AYW47307.1"/>
    </source>
</evidence>
<dbReference type="GO" id="GO:0016117">
    <property type="term" value="P:carotenoid biosynthetic process"/>
    <property type="evidence" value="ECO:0007669"/>
    <property type="project" value="UniProtKB-KW"/>
</dbReference>
<dbReference type="EMBL" id="BSUW01000001">
    <property type="protein sequence ID" value="GMA73164.1"/>
    <property type="molecule type" value="Genomic_DNA"/>
</dbReference>
<dbReference type="Proteomes" id="UP000268310">
    <property type="component" value="Chromosome"/>
</dbReference>
<dbReference type="EMBL" id="CP027783">
    <property type="protein sequence ID" value="AYW47307.1"/>
    <property type="molecule type" value="Genomic_DNA"/>
</dbReference>
<evidence type="ECO:0000256" key="4">
    <source>
        <dbReference type="ARBA" id="ARBA00038322"/>
    </source>
</evidence>
<organism evidence="8 10">
    <name type="scientific">Tetragenococcus osmophilus</name>
    <dbReference type="NCBI Taxonomy" id="526944"/>
    <lineage>
        <taxon>Bacteria</taxon>
        <taxon>Bacillati</taxon>
        <taxon>Bacillota</taxon>
        <taxon>Bacilli</taxon>
        <taxon>Lactobacillales</taxon>
        <taxon>Enterococcaceae</taxon>
        <taxon>Tetragenococcus</taxon>
    </lineage>
</organism>
<keyword evidence="9" id="KW-1185">Reference proteome</keyword>
<dbReference type="GO" id="GO:0016491">
    <property type="term" value="F:oxidoreductase activity"/>
    <property type="evidence" value="ECO:0007669"/>
    <property type="project" value="UniProtKB-KW"/>
</dbReference>
<reference evidence="8" key="4">
    <citation type="submission" date="2023-02" db="EMBL/GenBank/DDBJ databases">
        <authorList>
            <person name="Sun Q."/>
            <person name="Mori K."/>
        </authorList>
    </citation>
    <scope>NUCLEOTIDE SEQUENCE</scope>
    <source>
        <strain evidence="8">NBRC 114545</strain>
    </source>
</reference>
<reference evidence="7" key="3">
    <citation type="submission" date="2018-03" db="EMBL/GenBank/DDBJ databases">
        <authorList>
            <person name="Jeon C.O."/>
        </authorList>
    </citation>
    <scope>NUCLEOTIDE SEQUENCE</scope>
    <source>
        <strain evidence="7">JCM 31126</strain>
    </source>
</reference>
<dbReference type="NCBIfam" id="TIGR02734">
    <property type="entry name" value="crtI_fam"/>
    <property type="match status" value="1"/>
</dbReference>
<evidence type="ECO:0000259" key="6">
    <source>
        <dbReference type="Pfam" id="PF01593"/>
    </source>
</evidence>
<dbReference type="KEGG" id="too:C7K38_02265"/>
<evidence type="ECO:0000313" key="8">
    <source>
        <dbReference type="EMBL" id="GMA73164.1"/>
    </source>
</evidence>
<feature type="domain" description="Amine oxidase" evidence="6">
    <location>
        <begin position="11"/>
        <end position="490"/>
    </location>
</feature>
<name>A0AA38CZD7_9ENTE</name>
<dbReference type="SUPFAM" id="SSF51905">
    <property type="entry name" value="FAD/NAD(P)-binding domain"/>
    <property type="match status" value="1"/>
</dbReference>
<dbReference type="PANTHER" id="PTHR43734">
    <property type="entry name" value="PHYTOENE DESATURASE"/>
    <property type="match status" value="1"/>
</dbReference>
<dbReference type="Proteomes" id="UP001157039">
    <property type="component" value="Unassembled WGS sequence"/>
</dbReference>
<dbReference type="RefSeq" id="WP_123934420.1">
    <property type="nucleotide sequence ID" value="NZ_BSUW01000001.1"/>
</dbReference>
<evidence type="ECO:0000313" key="9">
    <source>
        <dbReference type="Proteomes" id="UP000268310"/>
    </source>
</evidence>
<comment type="similarity">
    <text evidence="4">Belongs to the carotenoid/retinoid oxidoreductase family. CrtN subfamily.</text>
</comment>
<comment type="pathway">
    <text evidence="1 5">Carotenoid biosynthesis.</text>
</comment>
<evidence type="ECO:0000313" key="10">
    <source>
        <dbReference type="Proteomes" id="UP001157039"/>
    </source>
</evidence>
<evidence type="ECO:0000256" key="3">
    <source>
        <dbReference type="ARBA" id="ARBA00023002"/>
    </source>
</evidence>
<accession>A0AA38CZD7</accession>
<dbReference type="Pfam" id="PF01593">
    <property type="entry name" value="Amino_oxidase"/>
    <property type="match status" value="1"/>
</dbReference>
<dbReference type="PRINTS" id="PR00419">
    <property type="entry name" value="ADXRDTASE"/>
</dbReference>